<name>A8IC76_AZOC5</name>
<dbReference type="EMBL" id="AP009384">
    <property type="protein sequence ID" value="BAF89169.1"/>
    <property type="molecule type" value="Genomic_DNA"/>
</dbReference>
<dbReference type="KEGG" id="azc:AZC_3171"/>
<feature type="chain" id="PRO_5002724374" evidence="1">
    <location>
        <begin position="25"/>
        <end position="359"/>
    </location>
</feature>
<dbReference type="SUPFAM" id="SSF53850">
    <property type="entry name" value="Periplasmic binding protein-like II"/>
    <property type="match status" value="1"/>
</dbReference>
<dbReference type="eggNOG" id="COG0715">
    <property type="taxonomic scope" value="Bacteria"/>
</dbReference>
<reference evidence="4" key="2">
    <citation type="submission" date="2007-04" db="EMBL/GenBank/DDBJ databases">
        <title>Complete genome sequence of the nitrogen-fixing bacterium Azorhizobium caulinodans ORS571.</title>
        <authorList>
            <person name="Lee K.B."/>
            <person name="Backer P.D."/>
            <person name="Aono T."/>
            <person name="Liu C.T."/>
            <person name="Suzuki S."/>
            <person name="Suzuki T."/>
            <person name="Kaneko T."/>
            <person name="Yamada M."/>
            <person name="Tabata S."/>
            <person name="Kupfer D.M."/>
            <person name="Najar F.Z."/>
            <person name="Wiley G.B."/>
            <person name="Roe B."/>
            <person name="Binnewies T."/>
            <person name="Ussery D."/>
            <person name="Vereecke D."/>
            <person name="Gevers D."/>
            <person name="Holsters M."/>
            <person name="Oyaizu H."/>
        </authorList>
    </citation>
    <scope>NUCLEOTIDE SEQUENCE [LARGE SCALE GENOMIC DNA]</scope>
    <source>
        <strain evidence="4">ATCC 43989 / DSM 5975 / JCM 20966 / LMG 6465 / NBRC 14845 / NCIMB 13405 / ORS 571</strain>
    </source>
</reference>
<dbReference type="Pfam" id="PF09084">
    <property type="entry name" value="NMT1"/>
    <property type="match status" value="1"/>
</dbReference>
<dbReference type="PANTHER" id="PTHR30024">
    <property type="entry name" value="ALIPHATIC SULFONATES-BINDING PROTEIN-RELATED"/>
    <property type="match status" value="1"/>
</dbReference>
<keyword evidence="4" id="KW-1185">Reference proteome</keyword>
<dbReference type="HOGENOM" id="CLU_028871_12_2_5"/>
<reference evidence="3 4" key="1">
    <citation type="journal article" date="2007" name="Appl. Environ. Microbiol.">
        <title>Rhizobial factors required for stem nodule maturation and maintenance in Sesbania rostrata-Azorhizobium caulinodans ORS571 symbiosis.</title>
        <authorList>
            <person name="Suzuki S."/>
            <person name="Aono T."/>
            <person name="Lee KB."/>
            <person name="Suzuki T."/>
            <person name="Liu CT."/>
            <person name="Miwa H."/>
            <person name="Wakao S."/>
            <person name="Iki T."/>
            <person name="Oyaizu H."/>
        </authorList>
    </citation>
    <scope>NUCLEOTIDE SEQUENCE [LARGE SCALE GENOMIC DNA]</scope>
    <source>
        <strain evidence="4">ATCC 43989 / DSM 5975 / JCM 20966 / LMG 6465 / NBRC 14845 / NCIMB 13405 / ORS 571</strain>
    </source>
</reference>
<accession>A8IC76</accession>
<proteinExistence type="predicted"/>
<protein>
    <submittedName>
        <fullName evidence="3">Sulfate ester transport system substrate-binding protein</fullName>
    </submittedName>
</protein>
<sequence>MTGMLARFVRAAFAALLLIGAALAAVPAGAAPLVIRVGYAGIGPGGSKFVPGLAGVISGGRYLEQAFADTPDVTVEWFFFKGAGPAVNEALASGQLDFAFIGDLPSLTARAGGLKTKILMATNARDNLYLVAPAASSISRLEDVKGKRVAQFRGTSTHLTTERVLTEAGIARADIQFFNMDDATALAAIASGDVGAAFGKAIFLTLVEQKLAKVVYTTKGDPSTVTSSHLLVREDFETAHPDLVGRVVTASVKAAAWASDEANRETLFELWAKSGTPIGVFRADYEGQRLDYRLSPLLDALLIETYRYKAAQVKQLGLVRRDVDLDGWFAPKYLHAALKELGLQNRWVRYGADGKPLGS</sequence>
<organism evidence="3 4">
    <name type="scientific">Azorhizobium caulinodans (strain ATCC 43989 / DSM 5975 / JCM 20966 / LMG 6465 / NBRC 14845 / NCIMB 13405 / ORS 571)</name>
    <dbReference type="NCBI Taxonomy" id="438753"/>
    <lineage>
        <taxon>Bacteria</taxon>
        <taxon>Pseudomonadati</taxon>
        <taxon>Pseudomonadota</taxon>
        <taxon>Alphaproteobacteria</taxon>
        <taxon>Hyphomicrobiales</taxon>
        <taxon>Xanthobacteraceae</taxon>
        <taxon>Azorhizobium</taxon>
    </lineage>
</organism>
<dbReference type="PANTHER" id="PTHR30024:SF21">
    <property type="entry name" value="ABC TRANSPORTER SUBSTRATE-BINDING PROTEIN"/>
    <property type="match status" value="1"/>
</dbReference>
<dbReference type="STRING" id="438753.AZC_3171"/>
<gene>
    <name evidence="3" type="ordered locus">AZC_3171</name>
</gene>
<feature type="domain" description="SsuA/THI5-like" evidence="2">
    <location>
        <begin position="87"/>
        <end position="260"/>
    </location>
</feature>
<reference evidence="3 4" key="4">
    <citation type="journal article" date="2009" name="Appl. Environ. Microbiol.">
        <title>Comparative genome-wide transcriptional profiling of Azorhizobium caulinodans ORS571 grown under free-living and symbiotic conditions.</title>
        <authorList>
            <person name="Tsukada S."/>
            <person name="Aono T."/>
            <person name="Akiba N."/>
            <person name="Lee KB."/>
            <person name="Liu CT."/>
            <person name="Toyazaki H."/>
            <person name="Oyaizu H."/>
        </authorList>
    </citation>
    <scope>NUCLEOTIDE SEQUENCE [LARGE SCALE GENOMIC DNA]</scope>
    <source>
        <strain evidence="4">ATCC 43989 / DSM 5975 / JCM 20966 / LMG 6465 / NBRC 14845 / NCIMB 13405 / ORS 571</strain>
    </source>
</reference>
<dbReference type="Gene3D" id="3.40.190.10">
    <property type="entry name" value="Periplasmic binding protein-like II"/>
    <property type="match status" value="2"/>
</dbReference>
<evidence type="ECO:0000259" key="2">
    <source>
        <dbReference type="Pfam" id="PF09084"/>
    </source>
</evidence>
<keyword evidence="1" id="KW-0732">Signal</keyword>
<dbReference type="InterPro" id="IPR015168">
    <property type="entry name" value="SsuA/THI5"/>
</dbReference>
<evidence type="ECO:0000256" key="1">
    <source>
        <dbReference type="SAM" id="SignalP"/>
    </source>
</evidence>
<evidence type="ECO:0000313" key="4">
    <source>
        <dbReference type="Proteomes" id="UP000000270"/>
    </source>
</evidence>
<reference evidence="3 4" key="3">
    <citation type="journal article" date="2008" name="BMC Genomics">
        <title>The genome of the versatile nitrogen fixer Azorhizobium caulinodans ORS571.</title>
        <authorList>
            <person name="Lee KB."/>
            <person name="Backer P.D."/>
            <person name="Aono T."/>
            <person name="Liu CT."/>
            <person name="Suzuki S."/>
            <person name="Suzuki T."/>
            <person name="Kaneko T."/>
            <person name="Yamada M."/>
            <person name="Tabata S."/>
            <person name="Kupfer D.M."/>
            <person name="Najar F.Z."/>
            <person name="Wiley G.B."/>
            <person name="Roe B."/>
            <person name="Binnewies T.T."/>
            <person name="Ussery D.W."/>
            <person name="D'Haeze W."/>
            <person name="Herder J.D."/>
            <person name="Gevers D."/>
            <person name="Vereecke D."/>
            <person name="Holsters M."/>
            <person name="Oyaizu H."/>
        </authorList>
    </citation>
    <scope>NUCLEOTIDE SEQUENCE [LARGE SCALE GENOMIC DNA]</scope>
    <source>
        <strain evidence="4">ATCC 43989 / DSM 5975 / JCM 20966 / LMG 6465 / NBRC 14845 / NCIMB 13405 / ORS 571</strain>
    </source>
</reference>
<reference evidence="3 4" key="5">
    <citation type="journal article" date="2010" name="Appl. Environ. Microbiol.">
        <title>phrR-like gene praR of Azorhizobium caulinodans ORS571 is essential for symbiosis with Sesbania rostrata and is involved in expression of reb genes.</title>
        <authorList>
            <person name="Akiba N."/>
            <person name="Aono T."/>
            <person name="Toyazaki H."/>
            <person name="Sato S."/>
            <person name="Oyaizu H."/>
        </authorList>
    </citation>
    <scope>NUCLEOTIDE SEQUENCE [LARGE SCALE GENOMIC DNA]</scope>
    <source>
        <strain evidence="4">ATCC 43989 / DSM 5975 / JCM 20966 / LMG 6465 / NBRC 14845 / NCIMB 13405 / ORS 571</strain>
    </source>
</reference>
<dbReference type="AlphaFoldDB" id="A8IC76"/>
<feature type="signal peptide" evidence="1">
    <location>
        <begin position="1"/>
        <end position="24"/>
    </location>
</feature>
<dbReference type="Proteomes" id="UP000000270">
    <property type="component" value="Chromosome"/>
</dbReference>
<evidence type="ECO:0000313" key="3">
    <source>
        <dbReference type="EMBL" id="BAF89169.1"/>
    </source>
</evidence>
<reference evidence="3 4" key="6">
    <citation type="journal article" date="2011" name="Appl. Environ. Microbiol.">
        <title>Involvement of the azorhizobial chromosome partition gene (parA) in the onset of bacteroid differentiation during Sesbania rostrata stem nodule development.</title>
        <authorList>
            <person name="Liu CT."/>
            <person name="Lee KB."/>
            <person name="Wang YS."/>
            <person name="Peng MH."/>
            <person name="Lee KT."/>
            <person name="Suzuki S."/>
            <person name="Suzuki T."/>
            <person name="Oyaizu H."/>
        </authorList>
    </citation>
    <scope>NUCLEOTIDE SEQUENCE [LARGE SCALE GENOMIC DNA]</scope>
    <source>
        <strain evidence="4">ATCC 43989 / DSM 5975 / JCM 20966 / LMG 6465 / NBRC 14845 / NCIMB 13405 / ORS 571</strain>
    </source>
</reference>